<dbReference type="NCBIfam" id="TIGR01496">
    <property type="entry name" value="DHPS"/>
    <property type="match status" value="1"/>
</dbReference>
<dbReference type="Gene3D" id="3.20.20.20">
    <property type="entry name" value="Dihydropteroate synthase-like"/>
    <property type="match status" value="1"/>
</dbReference>
<dbReference type="PROSITE" id="PS00792">
    <property type="entry name" value="DHPS_1"/>
    <property type="match status" value="1"/>
</dbReference>
<dbReference type="GO" id="GO:0046654">
    <property type="term" value="P:tetrahydrofolate biosynthetic process"/>
    <property type="evidence" value="ECO:0007669"/>
    <property type="project" value="UniProtKB-UniPathway"/>
</dbReference>
<dbReference type="GO" id="GO:0004156">
    <property type="term" value="F:dihydropteroate synthase activity"/>
    <property type="evidence" value="ECO:0007669"/>
    <property type="project" value="UniProtKB-EC"/>
</dbReference>
<comment type="function">
    <text evidence="12">Catalyzes the condensation of para-aminobenzoate (pABA) with 6-hydroxymethyl-7,8-dihydropterin diphosphate (DHPt-PP) to form 7,8-dihydropteroate (H2Pte), the immediate precursor of folate derivatives.</text>
</comment>
<comment type="caution">
    <text evidence="14">The sequence shown here is derived from an EMBL/GenBank/DDBJ whole genome shotgun (WGS) entry which is preliminary data.</text>
</comment>
<evidence type="ECO:0000256" key="9">
    <source>
        <dbReference type="ARBA" id="ARBA00022842"/>
    </source>
</evidence>
<dbReference type="FunFam" id="3.20.20.20:FF:000006">
    <property type="entry name" value="Dihydropteroate synthase"/>
    <property type="match status" value="1"/>
</dbReference>
<dbReference type="GO" id="GO:0046872">
    <property type="term" value="F:metal ion binding"/>
    <property type="evidence" value="ECO:0007669"/>
    <property type="project" value="UniProtKB-KW"/>
</dbReference>
<evidence type="ECO:0000256" key="5">
    <source>
        <dbReference type="ARBA" id="ARBA00012458"/>
    </source>
</evidence>
<keyword evidence="10 12" id="KW-0289">Folate biosynthesis</keyword>
<dbReference type="InterPro" id="IPR006390">
    <property type="entry name" value="DHP_synth_dom"/>
</dbReference>
<dbReference type="OrthoDB" id="9811744at2"/>
<dbReference type="GO" id="GO:0005829">
    <property type="term" value="C:cytosol"/>
    <property type="evidence" value="ECO:0007669"/>
    <property type="project" value="TreeGrafter"/>
</dbReference>
<dbReference type="PROSITE" id="PS00793">
    <property type="entry name" value="DHPS_2"/>
    <property type="match status" value="1"/>
</dbReference>
<dbReference type="InterPro" id="IPR045031">
    <property type="entry name" value="DHP_synth-like"/>
</dbReference>
<dbReference type="EC" id="2.5.1.15" evidence="5 12"/>
<dbReference type="InterPro" id="IPR011005">
    <property type="entry name" value="Dihydropteroate_synth-like_sf"/>
</dbReference>
<sequence>MSRSYYRPLVRFDAPVPEHGSLPVAGGPGWFHLAVKYERGQRPETVSLEEVQQDWRDRISAPRAPVSGVAMDRCRIMGILNVTPDSFSDGGQFQSSAAALNHARALVEAGADIIDVGGESTRPGALAVPREAEIARVEPVIRAIATEIAAPVSIDTRKSVVAEAAVDAGARLVNDISGFVYDPMLARFCAERNLPVCVMHMMGEPETMQDDPTFEDVLLDVYDFLERQILKLEDIGIPRKNIVVDPGIGFGKLMHHNLALLGNVSLYHGLGCAILVGASRKGFVGKLTGAEKATDRMPGSVACALAVAAQGVQIVRVHDVAETAQALTMLRAIQGRGKT</sequence>
<dbReference type="Pfam" id="PF00809">
    <property type="entry name" value="Pterin_bind"/>
    <property type="match status" value="1"/>
</dbReference>
<evidence type="ECO:0000256" key="8">
    <source>
        <dbReference type="ARBA" id="ARBA00022723"/>
    </source>
</evidence>
<keyword evidence="9 12" id="KW-0460">Magnesium</keyword>
<evidence type="ECO:0000259" key="13">
    <source>
        <dbReference type="PROSITE" id="PS50972"/>
    </source>
</evidence>
<dbReference type="eggNOG" id="COG0294">
    <property type="taxonomic scope" value="Bacteria"/>
</dbReference>
<feature type="domain" description="Pterin-binding" evidence="13">
    <location>
        <begin position="74"/>
        <end position="328"/>
    </location>
</feature>
<dbReference type="AlphaFoldDB" id="A3JZI4"/>
<evidence type="ECO:0000256" key="12">
    <source>
        <dbReference type="RuleBase" id="RU361205"/>
    </source>
</evidence>
<dbReference type="RefSeq" id="WP_005856179.1">
    <property type="nucleotide sequence ID" value="NZ_AAYA01000002.1"/>
</dbReference>
<keyword evidence="8 12" id="KW-0479">Metal-binding</keyword>
<dbReference type="CDD" id="cd00739">
    <property type="entry name" value="DHPS"/>
    <property type="match status" value="1"/>
</dbReference>
<dbReference type="GO" id="GO:0046656">
    <property type="term" value="P:folic acid biosynthetic process"/>
    <property type="evidence" value="ECO:0007669"/>
    <property type="project" value="UniProtKB-KW"/>
</dbReference>
<comment type="similarity">
    <text evidence="4 12">Belongs to the DHPS family.</text>
</comment>
<comment type="pathway">
    <text evidence="3 12">Cofactor biosynthesis; tetrahydrofolate biosynthesis; 7,8-dihydrofolate from 2-amino-4-hydroxy-6-hydroxymethyl-7,8-dihydropteridine diphosphate and 4-aminobenzoate: step 1/2.</text>
</comment>
<evidence type="ECO:0000256" key="4">
    <source>
        <dbReference type="ARBA" id="ARBA00009503"/>
    </source>
</evidence>
<evidence type="ECO:0000256" key="10">
    <source>
        <dbReference type="ARBA" id="ARBA00022909"/>
    </source>
</evidence>
<comment type="cofactor">
    <cofactor evidence="2 12">
        <name>Mg(2+)</name>
        <dbReference type="ChEBI" id="CHEBI:18420"/>
    </cofactor>
</comment>
<reference evidence="14 15" key="1">
    <citation type="submission" date="2006-06" db="EMBL/GenBank/DDBJ databases">
        <authorList>
            <person name="Moran M.A."/>
            <person name="Ferriera S."/>
            <person name="Johnson J."/>
            <person name="Kravitz S."/>
            <person name="Beeson K."/>
            <person name="Sutton G."/>
            <person name="Rogers Y.-H."/>
            <person name="Friedman R."/>
            <person name="Frazier M."/>
            <person name="Venter J.C."/>
        </authorList>
    </citation>
    <scope>NUCLEOTIDE SEQUENCE [LARGE SCALE GENOMIC DNA]</scope>
    <source>
        <strain evidence="14 15">E-37</strain>
    </source>
</reference>
<dbReference type="PANTHER" id="PTHR20941:SF1">
    <property type="entry name" value="FOLIC ACID SYNTHESIS PROTEIN FOL1"/>
    <property type="match status" value="1"/>
</dbReference>
<evidence type="ECO:0000256" key="1">
    <source>
        <dbReference type="ARBA" id="ARBA00000012"/>
    </source>
</evidence>
<evidence type="ECO:0000256" key="3">
    <source>
        <dbReference type="ARBA" id="ARBA00004763"/>
    </source>
</evidence>
<dbReference type="PANTHER" id="PTHR20941">
    <property type="entry name" value="FOLATE SYNTHESIS PROTEINS"/>
    <property type="match status" value="1"/>
</dbReference>
<dbReference type="InterPro" id="IPR000489">
    <property type="entry name" value="Pterin-binding_dom"/>
</dbReference>
<evidence type="ECO:0000256" key="7">
    <source>
        <dbReference type="ARBA" id="ARBA00022679"/>
    </source>
</evidence>
<dbReference type="Proteomes" id="UP000005713">
    <property type="component" value="Unassembled WGS sequence"/>
</dbReference>
<evidence type="ECO:0000256" key="2">
    <source>
        <dbReference type="ARBA" id="ARBA00001946"/>
    </source>
</evidence>
<proteinExistence type="inferred from homology"/>
<keyword evidence="15" id="KW-1185">Reference proteome</keyword>
<dbReference type="SUPFAM" id="SSF51717">
    <property type="entry name" value="Dihydropteroate synthetase-like"/>
    <property type="match status" value="1"/>
</dbReference>
<gene>
    <name evidence="14" type="ORF">SSE37_08763</name>
</gene>
<evidence type="ECO:0000313" key="15">
    <source>
        <dbReference type="Proteomes" id="UP000005713"/>
    </source>
</evidence>
<accession>A3JZI4</accession>
<name>A3JZI4_SAGS3</name>
<organism evidence="14 15">
    <name type="scientific">Sagittula stellata (strain ATCC 700073 / DSM 11524 / E-37)</name>
    <dbReference type="NCBI Taxonomy" id="388399"/>
    <lineage>
        <taxon>Bacteria</taxon>
        <taxon>Pseudomonadati</taxon>
        <taxon>Pseudomonadota</taxon>
        <taxon>Alphaproteobacteria</taxon>
        <taxon>Rhodobacterales</taxon>
        <taxon>Roseobacteraceae</taxon>
        <taxon>Sagittula</taxon>
    </lineage>
</organism>
<dbReference type="EMBL" id="AAYA01000002">
    <property type="protein sequence ID" value="EBA09887.1"/>
    <property type="molecule type" value="Genomic_DNA"/>
</dbReference>
<evidence type="ECO:0000256" key="6">
    <source>
        <dbReference type="ARBA" id="ARBA00016919"/>
    </source>
</evidence>
<dbReference type="PROSITE" id="PS50972">
    <property type="entry name" value="PTERIN_BINDING"/>
    <property type="match status" value="1"/>
</dbReference>
<comment type="catalytic activity">
    <reaction evidence="1">
        <text>(7,8-dihydropterin-6-yl)methyl diphosphate + 4-aminobenzoate = 7,8-dihydropteroate + diphosphate</text>
        <dbReference type="Rhea" id="RHEA:19949"/>
        <dbReference type="ChEBI" id="CHEBI:17836"/>
        <dbReference type="ChEBI" id="CHEBI:17839"/>
        <dbReference type="ChEBI" id="CHEBI:33019"/>
        <dbReference type="ChEBI" id="CHEBI:72950"/>
        <dbReference type="EC" id="2.5.1.15"/>
    </reaction>
</comment>
<dbReference type="UniPathway" id="UPA00077">
    <property type="reaction ID" value="UER00156"/>
</dbReference>
<evidence type="ECO:0000256" key="11">
    <source>
        <dbReference type="ARBA" id="ARBA00030193"/>
    </source>
</evidence>
<protein>
    <recommendedName>
        <fullName evidence="6 12">Dihydropteroate synthase</fullName>
        <shortName evidence="12">DHPS</shortName>
        <ecNumber evidence="5 12">2.5.1.15</ecNumber>
    </recommendedName>
    <alternativeName>
        <fullName evidence="11 12">Dihydropteroate pyrophosphorylase</fullName>
    </alternativeName>
</protein>
<evidence type="ECO:0000313" key="14">
    <source>
        <dbReference type="EMBL" id="EBA09887.1"/>
    </source>
</evidence>
<keyword evidence="7 12" id="KW-0808">Transferase</keyword>